<keyword evidence="1" id="KW-0472">Membrane</keyword>
<protein>
    <recommendedName>
        <fullName evidence="4">Cardiolipin synthase N-terminal domain-containing protein</fullName>
    </recommendedName>
</protein>
<name>A0ABU9X2Y4_9MICC</name>
<evidence type="ECO:0000313" key="2">
    <source>
        <dbReference type="EMBL" id="MEN2745818.1"/>
    </source>
</evidence>
<evidence type="ECO:0000256" key="1">
    <source>
        <dbReference type="SAM" id="Phobius"/>
    </source>
</evidence>
<organism evidence="2 3">
    <name type="scientific">Sinomonas halotolerans</name>
    <dbReference type="NCBI Taxonomy" id="1644133"/>
    <lineage>
        <taxon>Bacteria</taxon>
        <taxon>Bacillati</taxon>
        <taxon>Actinomycetota</taxon>
        <taxon>Actinomycetes</taxon>
        <taxon>Micrococcales</taxon>
        <taxon>Micrococcaceae</taxon>
        <taxon>Sinomonas</taxon>
    </lineage>
</organism>
<keyword evidence="3" id="KW-1185">Reference proteome</keyword>
<feature type="transmembrane region" description="Helical" evidence="1">
    <location>
        <begin position="43"/>
        <end position="61"/>
    </location>
</feature>
<dbReference type="RefSeq" id="WP_345886393.1">
    <property type="nucleotide sequence ID" value="NZ_JBDFRB010000018.1"/>
</dbReference>
<dbReference type="EMBL" id="JBDFRB010000018">
    <property type="protein sequence ID" value="MEN2745818.1"/>
    <property type="molecule type" value="Genomic_DNA"/>
</dbReference>
<keyword evidence="1" id="KW-1133">Transmembrane helix</keyword>
<comment type="caution">
    <text evidence="2">The sequence shown here is derived from an EMBL/GenBank/DDBJ whole genome shotgun (WGS) entry which is preliminary data.</text>
</comment>
<sequence length="67" mass="7380">MDAVIVWPPAVLLVAGLAFWVVSVADFARTPESEMQVFSRDAWLVLLLLGSVLGSAAWWAAGRPRRR</sequence>
<evidence type="ECO:0000313" key="3">
    <source>
        <dbReference type="Proteomes" id="UP001422074"/>
    </source>
</evidence>
<dbReference type="Proteomes" id="UP001422074">
    <property type="component" value="Unassembled WGS sequence"/>
</dbReference>
<keyword evidence="1" id="KW-0812">Transmembrane</keyword>
<evidence type="ECO:0008006" key="4">
    <source>
        <dbReference type="Google" id="ProtNLM"/>
    </source>
</evidence>
<gene>
    <name evidence="2" type="ORF">ABCQ75_14915</name>
</gene>
<accession>A0ABU9X2Y4</accession>
<proteinExistence type="predicted"/>
<reference evidence="2 3" key="1">
    <citation type="submission" date="2024-05" db="EMBL/GenBank/DDBJ databases">
        <title>Sinomonas sp. nov., isolated from a waste landfill.</title>
        <authorList>
            <person name="Zhao Y."/>
        </authorList>
    </citation>
    <scope>NUCLEOTIDE SEQUENCE [LARGE SCALE GENOMIC DNA]</scope>
    <source>
        <strain evidence="2 3">CCTCC AB2014300</strain>
    </source>
</reference>